<dbReference type="SUPFAM" id="SSF56672">
    <property type="entry name" value="DNA/RNA polymerases"/>
    <property type="match status" value="1"/>
</dbReference>
<name>A0A2B4SZ50_STYPI</name>
<dbReference type="PANTHER" id="PTHR47027">
    <property type="entry name" value="REVERSE TRANSCRIPTASE DOMAIN-CONTAINING PROTEIN"/>
    <property type="match status" value="1"/>
</dbReference>
<feature type="domain" description="Reverse transcriptase" evidence="2">
    <location>
        <begin position="86"/>
        <end position="273"/>
    </location>
</feature>
<dbReference type="Pfam" id="PF00078">
    <property type="entry name" value="RVT_1"/>
    <property type="match status" value="1"/>
</dbReference>
<evidence type="ECO:0000256" key="1">
    <source>
        <dbReference type="SAM" id="MobiDB-lite"/>
    </source>
</evidence>
<proteinExistence type="predicted"/>
<accession>A0A2B4SZ50</accession>
<feature type="region of interest" description="Disordered" evidence="1">
    <location>
        <begin position="469"/>
        <end position="492"/>
    </location>
</feature>
<reference evidence="4" key="1">
    <citation type="journal article" date="2017" name="bioRxiv">
        <title>Comparative analysis of the genomes of Stylophora pistillata and Acropora digitifera provides evidence for extensive differences between species of corals.</title>
        <authorList>
            <person name="Voolstra C.R."/>
            <person name="Li Y."/>
            <person name="Liew Y.J."/>
            <person name="Baumgarten S."/>
            <person name="Zoccola D."/>
            <person name="Flot J.-F."/>
            <person name="Tambutte S."/>
            <person name="Allemand D."/>
            <person name="Aranda M."/>
        </authorList>
    </citation>
    <scope>NUCLEOTIDE SEQUENCE [LARGE SCALE GENOMIC DNA]</scope>
</reference>
<dbReference type="InterPro" id="IPR043502">
    <property type="entry name" value="DNA/RNA_pol_sf"/>
</dbReference>
<gene>
    <name evidence="3" type="primary">F52C9.6</name>
    <name evidence="3" type="ORF">AWC38_SpisGene1254</name>
</gene>
<sequence>MVRRWRKDQENLFNGELKMSAKRTAMGRYTPKYPRLSERLLDWFTEQRSQDSTEDEAFYSDETAELVGGEELDGEFDAHTEDEHPKQFLSNLSAFIQLQEKCQEQNVGLYTIFVDLTKAFDPVCREGLWKIMAKFGCRAKLIAMIRQFHDGMYSRVQDDGECLKPFPVTNGVKQGCVLDPTLFSMVFSAMLSDAFRDVDPETSCLLMTVRSTLAQSQIRRKAWTCSHNGLTISTKKTEVMHQPAPATAYIEPIITVNGQRLDLADKFVYLGSTLSRSVNIDAEVAYRIARASVAFGRLKDKVCERRGLKLETKLSVYRAVVLPTLLYACETWTVYSRHAKQLNAFHMRCLRTLLRIRWQDKVPDTEVRQRVESESIHAILLRCQLRWAGHVRRMDDSRLPKRLLFGELTAGQRPLGRPKKRYKDSLKESLKRCDIPSSTWEAIAEDRPAWRSLVRAGVLAVKVNCIRKKDQSRQRRKERNSNPQPGPVPSIPCPHYFRHFRAKIGLISHLRAHPAPH</sequence>
<keyword evidence="4" id="KW-1185">Reference proteome</keyword>
<dbReference type="OrthoDB" id="5984501at2759"/>
<dbReference type="Proteomes" id="UP000225706">
    <property type="component" value="Unassembled WGS sequence"/>
</dbReference>
<dbReference type="PANTHER" id="PTHR47027:SF26">
    <property type="entry name" value="REVERSE TRANSCRIPTASE DOMAIN-CONTAINING PROTEIN"/>
    <property type="match status" value="1"/>
</dbReference>
<evidence type="ECO:0000259" key="2">
    <source>
        <dbReference type="Pfam" id="PF00078"/>
    </source>
</evidence>
<evidence type="ECO:0000313" key="4">
    <source>
        <dbReference type="Proteomes" id="UP000225706"/>
    </source>
</evidence>
<dbReference type="AlphaFoldDB" id="A0A2B4SZ50"/>
<dbReference type="EMBL" id="LSMT01000008">
    <property type="protein sequence ID" value="PFX33838.1"/>
    <property type="molecule type" value="Genomic_DNA"/>
</dbReference>
<organism evidence="3 4">
    <name type="scientific">Stylophora pistillata</name>
    <name type="common">Smooth cauliflower coral</name>
    <dbReference type="NCBI Taxonomy" id="50429"/>
    <lineage>
        <taxon>Eukaryota</taxon>
        <taxon>Metazoa</taxon>
        <taxon>Cnidaria</taxon>
        <taxon>Anthozoa</taxon>
        <taxon>Hexacorallia</taxon>
        <taxon>Scleractinia</taxon>
        <taxon>Astrocoeniina</taxon>
        <taxon>Pocilloporidae</taxon>
        <taxon>Stylophora</taxon>
    </lineage>
</organism>
<protein>
    <submittedName>
        <fullName evidence="3">Uncharacterized transposon-derived protein F52C9.6</fullName>
    </submittedName>
</protein>
<dbReference type="STRING" id="50429.A0A2B4SZ50"/>
<evidence type="ECO:0000313" key="3">
    <source>
        <dbReference type="EMBL" id="PFX33838.1"/>
    </source>
</evidence>
<dbReference type="InterPro" id="IPR000477">
    <property type="entry name" value="RT_dom"/>
</dbReference>
<comment type="caution">
    <text evidence="3">The sequence shown here is derived from an EMBL/GenBank/DDBJ whole genome shotgun (WGS) entry which is preliminary data.</text>
</comment>